<sequence length="382" mass="40391">MFDQNHYVPLLKCKRGELNAVAALTPAARRWMTPLFDLLYEADFDPNASGIDAAFDARAVRYVPQLVQSWGINAPLFIDAGQVEAHARVGGTTHIVTAVFSDARTAGLQAVPVTSFDRDPAYQAAVRNAVSIDSRGACLRLELADLDRPSLALDLANLMASIGAPADQCDVIVDLSAVDSVSNPGLLARMIVAGLRALPYAAILRSLTLVGGAFPQALGGYAVGTHTIPRIDWLIYNAVRGATLPRIPAYGDYATVHPVLGDIDPVLVNPSASVRYTREDYWLVLRGQGVKTPGGGKYTQFYTHATTLVSHPDYCGSHFSAGDQEIHDIASGTAKAGNLETWVRIGVNHHITFVAGQMSAIASGPSGTSSPGHGAAPAASLP</sequence>
<accession>A0A1X7HCV3</accession>
<dbReference type="Proteomes" id="UP000192936">
    <property type="component" value="Unassembled WGS sequence"/>
</dbReference>
<organism evidence="2 3">
    <name type="scientific">Azospirillum oryzae</name>
    <dbReference type="NCBI Taxonomy" id="286727"/>
    <lineage>
        <taxon>Bacteria</taxon>
        <taxon>Pseudomonadati</taxon>
        <taxon>Pseudomonadota</taxon>
        <taxon>Alphaproteobacteria</taxon>
        <taxon>Rhodospirillales</taxon>
        <taxon>Azospirillaceae</taxon>
        <taxon>Azospirillum</taxon>
    </lineage>
</organism>
<evidence type="ECO:0000256" key="1">
    <source>
        <dbReference type="SAM" id="MobiDB-lite"/>
    </source>
</evidence>
<feature type="region of interest" description="Disordered" evidence="1">
    <location>
        <begin position="363"/>
        <end position="382"/>
    </location>
</feature>
<protein>
    <submittedName>
        <fullName evidence="2">Beta protein</fullName>
    </submittedName>
</protein>
<dbReference type="RefSeq" id="WP_167393350.1">
    <property type="nucleotide sequence ID" value="NZ_FXAK01000007.1"/>
</dbReference>
<reference evidence="2 3" key="1">
    <citation type="submission" date="2017-04" db="EMBL/GenBank/DDBJ databases">
        <authorList>
            <person name="Afonso C.L."/>
            <person name="Miller P.J."/>
            <person name="Scott M.A."/>
            <person name="Spackman E."/>
            <person name="Goraichik I."/>
            <person name="Dimitrov K.M."/>
            <person name="Suarez D.L."/>
            <person name="Swayne D.E."/>
        </authorList>
    </citation>
    <scope>NUCLEOTIDE SEQUENCE [LARGE SCALE GENOMIC DNA]</scope>
    <source>
        <strain evidence="2 3">A2P</strain>
    </source>
</reference>
<gene>
    <name evidence="2" type="ORF">SAMN02982917_5527</name>
</gene>
<proteinExistence type="predicted"/>
<evidence type="ECO:0000313" key="2">
    <source>
        <dbReference type="EMBL" id="SMF83385.1"/>
    </source>
</evidence>
<dbReference type="EMBL" id="FXAK01000007">
    <property type="protein sequence ID" value="SMF83385.1"/>
    <property type="molecule type" value="Genomic_DNA"/>
</dbReference>
<evidence type="ECO:0000313" key="3">
    <source>
        <dbReference type="Proteomes" id="UP000192936"/>
    </source>
</evidence>
<dbReference type="AlphaFoldDB" id="A0A1X7HCV3"/>
<dbReference type="InterPro" id="IPR025683">
    <property type="entry name" value="Protein_beta"/>
</dbReference>
<name>A0A1X7HCV3_9PROT</name>
<dbReference type="Pfam" id="PF14350">
    <property type="entry name" value="Beta_protein"/>
    <property type="match status" value="1"/>
</dbReference>